<name>A0A1T5GI85_9SPHI</name>
<proteinExistence type="predicted"/>
<dbReference type="STRING" id="1513896.SAMN05660841_04094"/>
<evidence type="ECO:0000256" key="1">
    <source>
        <dbReference type="SAM" id="Phobius"/>
    </source>
</evidence>
<reference evidence="3" key="1">
    <citation type="submission" date="2017-02" db="EMBL/GenBank/DDBJ databases">
        <authorList>
            <person name="Varghese N."/>
            <person name="Submissions S."/>
        </authorList>
    </citation>
    <scope>NUCLEOTIDE SEQUENCE [LARGE SCALE GENOMIC DNA]</scope>
    <source>
        <strain evidence="3">DSM 24091</strain>
    </source>
</reference>
<accession>A0A1T5GI85</accession>
<keyword evidence="1" id="KW-0812">Transmembrane</keyword>
<protein>
    <submittedName>
        <fullName evidence="2">Uncharacterized protein</fullName>
    </submittedName>
</protein>
<sequence length="160" mass="18091">MNNFFYRNWWLYYLAFFLLLGALVYALLWKPIQNVQIKALTKQLEDCRQATAIAQKALPPKIVNCDARVNSGGPGYTRTKHMLGSTSGTVILQYHTQVVPDEVKLIYEDKVVATTGGLVSGPGQLSWNYIADTNKPNYCYVEVTAPHDNTIWEYIVNCPN</sequence>
<keyword evidence="1" id="KW-1133">Transmembrane helix</keyword>
<keyword evidence="1" id="KW-0472">Membrane</keyword>
<dbReference type="RefSeq" id="WP_079645732.1">
    <property type="nucleotide sequence ID" value="NZ_FUZF01000026.1"/>
</dbReference>
<feature type="transmembrane region" description="Helical" evidence="1">
    <location>
        <begin position="12"/>
        <end position="29"/>
    </location>
</feature>
<evidence type="ECO:0000313" key="3">
    <source>
        <dbReference type="Proteomes" id="UP000190150"/>
    </source>
</evidence>
<evidence type="ECO:0000313" key="2">
    <source>
        <dbReference type="EMBL" id="SKC08095.1"/>
    </source>
</evidence>
<organism evidence="2 3">
    <name type="scientific">Sphingobacterium nematocida</name>
    <dbReference type="NCBI Taxonomy" id="1513896"/>
    <lineage>
        <taxon>Bacteria</taxon>
        <taxon>Pseudomonadati</taxon>
        <taxon>Bacteroidota</taxon>
        <taxon>Sphingobacteriia</taxon>
        <taxon>Sphingobacteriales</taxon>
        <taxon>Sphingobacteriaceae</taxon>
        <taxon>Sphingobacterium</taxon>
    </lineage>
</organism>
<dbReference type="Proteomes" id="UP000190150">
    <property type="component" value="Unassembled WGS sequence"/>
</dbReference>
<dbReference type="OrthoDB" id="4382059at2"/>
<dbReference type="AlphaFoldDB" id="A0A1T5GI85"/>
<dbReference type="EMBL" id="FUZF01000026">
    <property type="protein sequence ID" value="SKC08095.1"/>
    <property type="molecule type" value="Genomic_DNA"/>
</dbReference>
<gene>
    <name evidence="2" type="ORF">SAMN05660841_04094</name>
</gene>
<keyword evidence="3" id="KW-1185">Reference proteome</keyword>